<name>A0A3Q0RD15_AMPCI</name>
<dbReference type="STRING" id="61819.ENSACIP00000007748"/>
<dbReference type="Ensembl" id="ENSACIT00000007976.1">
    <property type="protein sequence ID" value="ENSACIP00000007748.1"/>
    <property type="gene ID" value="ENSACIG00000006079.1"/>
</dbReference>
<dbReference type="Gene3D" id="2.30.29.30">
    <property type="entry name" value="Pleckstrin-homology domain (PH domain)/Phosphotyrosine-binding domain (PTB)"/>
    <property type="match status" value="1"/>
</dbReference>
<dbReference type="InterPro" id="IPR011993">
    <property type="entry name" value="PH-like_dom_sf"/>
</dbReference>
<organism evidence="2 3">
    <name type="scientific">Amphilophus citrinellus</name>
    <name type="common">Midas cichlid</name>
    <name type="synonym">Cichlasoma citrinellum</name>
    <dbReference type="NCBI Taxonomy" id="61819"/>
    <lineage>
        <taxon>Eukaryota</taxon>
        <taxon>Metazoa</taxon>
        <taxon>Chordata</taxon>
        <taxon>Craniata</taxon>
        <taxon>Vertebrata</taxon>
        <taxon>Euteleostomi</taxon>
        <taxon>Actinopterygii</taxon>
        <taxon>Neopterygii</taxon>
        <taxon>Teleostei</taxon>
        <taxon>Neoteleostei</taxon>
        <taxon>Acanthomorphata</taxon>
        <taxon>Ovalentaria</taxon>
        <taxon>Cichlomorphae</taxon>
        <taxon>Cichliformes</taxon>
        <taxon>Cichlidae</taxon>
        <taxon>New World cichlids</taxon>
        <taxon>Cichlasomatinae</taxon>
        <taxon>Heroini</taxon>
        <taxon>Amphilophus</taxon>
    </lineage>
</organism>
<dbReference type="InterPro" id="IPR000299">
    <property type="entry name" value="FERM_domain"/>
</dbReference>
<reference evidence="2" key="1">
    <citation type="submission" date="2025-08" db="UniProtKB">
        <authorList>
            <consortium name="Ensembl"/>
        </authorList>
    </citation>
    <scope>IDENTIFICATION</scope>
</reference>
<accession>A0A3Q0RD15</accession>
<dbReference type="SUPFAM" id="SSF50729">
    <property type="entry name" value="PH domain-like"/>
    <property type="match status" value="1"/>
</dbReference>
<feature type="domain" description="FERM" evidence="1">
    <location>
        <begin position="1"/>
        <end position="66"/>
    </location>
</feature>
<evidence type="ECO:0000313" key="3">
    <source>
        <dbReference type="Proteomes" id="UP000261340"/>
    </source>
</evidence>
<proteinExistence type="predicted"/>
<dbReference type="GO" id="GO:0005085">
    <property type="term" value="F:guanyl-nucleotide exchange factor activity"/>
    <property type="evidence" value="ECO:0007669"/>
    <property type="project" value="TreeGrafter"/>
</dbReference>
<dbReference type="Proteomes" id="UP000261340">
    <property type="component" value="Unplaced"/>
</dbReference>
<sequence>MLHEILEILEIARKLEMYGVRFHPAADREGTKINLSVAHMGLQVFQVTAALSLVVFHVYTSQSPTV</sequence>
<keyword evidence="3" id="KW-1185">Reference proteome</keyword>
<dbReference type="AlphaFoldDB" id="A0A3Q0RD15"/>
<dbReference type="PANTHER" id="PTHR45858">
    <property type="entry name" value="FERM DOMAIN CONTAINING PROTEIN"/>
    <property type="match status" value="1"/>
</dbReference>
<protein>
    <recommendedName>
        <fullName evidence="1">FERM domain-containing protein</fullName>
    </recommendedName>
</protein>
<dbReference type="PANTHER" id="PTHR45858:SF4">
    <property type="entry name" value="FERM, ARHGEF AND PLECKSTRIN DOMAIN-CONTAINING PROTEIN 2"/>
    <property type="match status" value="1"/>
</dbReference>
<evidence type="ECO:0000313" key="2">
    <source>
        <dbReference type="Ensembl" id="ENSACIP00000007748.1"/>
    </source>
</evidence>
<dbReference type="PROSITE" id="PS50057">
    <property type="entry name" value="FERM_3"/>
    <property type="match status" value="1"/>
</dbReference>
<reference evidence="2" key="2">
    <citation type="submission" date="2025-09" db="UniProtKB">
        <authorList>
            <consortium name="Ensembl"/>
        </authorList>
    </citation>
    <scope>IDENTIFICATION</scope>
</reference>
<dbReference type="InterPro" id="IPR051835">
    <property type="entry name" value="RAC1-GEF"/>
</dbReference>
<evidence type="ECO:0000259" key="1">
    <source>
        <dbReference type="PROSITE" id="PS50057"/>
    </source>
</evidence>